<accession>A2FM35</accession>
<dbReference type="VEuPathDB" id="TrichDB:TVAGG3_1057240"/>
<reference evidence="10" key="1">
    <citation type="submission" date="2006-10" db="EMBL/GenBank/DDBJ databases">
        <authorList>
            <person name="Amadeo P."/>
            <person name="Zhao Q."/>
            <person name="Wortman J."/>
            <person name="Fraser-Liggett C."/>
            <person name="Carlton J."/>
        </authorList>
    </citation>
    <scope>NUCLEOTIDE SEQUENCE</scope>
    <source>
        <strain evidence="10">G3</strain>
    </source>
</reference>
<keyword evidence="2" id="KW-0328">Glycosyltransferase</keyword>
<evidence type="ECO:0000256" key="8">
    <source>
        <dbReference type="SAM" id="Phobius"/>
    </source>
</evidence>
<dbReference type="InParanoid" id="A2FM35"/>
<evidence type="ECO:0000259" key="9">
    <source>
        <dbReference type="Pfam" id="PF04577"/>
    </source>
</evidence>
<dbReference type="GO" id="GO:0016020">
    <property type="term" value="C:membrane"/>
    <property type="evidence" value="ECO:0007669"/>
    <property type="project" value="UniProtKB-SubCell"/>
</dbReference>
<dbReference type="KEGG" id="tva:4751763"/>
<evidence type="ECO:0000256" key="2">
    <source>
        <dbReference type="ARBA" id="ARBA00022676"/>
    </source>
</evidence>
<organism evidence="10 11">
    <name type="scientific">Trichomonas vaginalis (strain ATCC PRA-98 / G3)</name>
    <dbReference type="NCBI Taxonomy" id="412133"/>
    <lineage>
        <taxon>Eukaryota</taxon>
        <taxon>Metamonada</taxon>
        <taxon>Parabasalia</taxon>
        <taxon>Trichomonadida</taxon>
        <taxon>Trichomonadidae</taxon>
        <taxon>Trichomonas</taxon>
    </lineage>
</organism>
<dbReference type="GO" id="GO:0016757">
    <property type="term" value="F:glycosyltransferase activity"/>
    <property type="evidence" value="ECO:0000318"/>
    <property type="project" value="GO_Central"/>
</dbReference>
<dbReference type="RefSeq" id="XP_001306967.1">
    <property type="nucleotide sequence ID" value="XM_001306966.1"/>
</dbReference>
<evidence type="ECO:0000256" key="4">
    <source>
        <dbReference type="ARBA" id="ARBA00022692"/>
    </source>
</evidence>
<proteinExistence type="predicted"/>
<keyword evidence="7" id="KW-0325">Glycoprotein</keyword>
<dbReference type="Proteomes" id="UP000001542">
    <property type="component" value="Unassembled WGS sequence"/>
</dbReference>
<dbReference type="EMBL" id="DS113879">
    <property type="protein sequence ID" value="EAX94037.1"/>
    <property type="molecule type" value="Genomic_DNA"/>
</dbReference>
<keyword evidence="6 8" id="KW-0472">Membrane</keyword>
<dbReference type="STRING" id="5722.A2FM35"/>
<keyword evidence="5 8" id="KW-1133">Transmembrane helix</keyword>
<reference evidence="10" key="2">
    <citation type="journal article" date="2007" name="Science">
        <title>Draft genome sequence of the sexually transmitted pathogen Trichomonas vaginalis.</title>
        <authorList>
            <person name="Carlton J.M."/>
            <person name="Hirt R.P."/>
            <person name="Silva J.C."/>
            <person name="Delcher A.L."/>
            <person name="Schatz M."/>
            <person name="Zhao Q."/>
            <person name="Wortman J.R."/>
            <person name="Bidwell S.L."/>
            <person name="Alsmark U.C.M."/>
            <person name="Besteiro S."/>
            <person name="Sicheritz-Ponten T."/>
            <person name="Noel C.J."/>
            <person name="Dacks J.B."/>
            <person name="Foster P.G."/>
            <person name="Simillion C."/>
            <person name="Van de Peer Y."/>
            <person name="Miranda-Saavedra D."/>
            <person name="Barton G.J."/>
            <person name="Westrop G.D."/>
            <person name="Mueller S."/>
            <person name="Dessi D."/>
            <person name="Fiori P.L."/>
            <person name="Ren Q."/>
            <person name="Paulsen I."/>
            <person name="Zhang H."/>
            <person name="Bastida-Corcuera F.D."/>
            <person name="Simoes-Barbosa A."/>
            <person name="Brown M.T."/>
            <person name="Hayes R.D."/>
            <person name="Mukherjee M."/>
            <person name="Okumura C.Y."/>
            <person name="Schneider R."/>
            <person name="Smith A.J."/>
            <person name="Vanacova S."/>
            <person name="Villalvazo M."/>
            <person name="Haas B.J."/>
            <person name="Pertea M."/>
            <person name="Feldblyum T.V."/>
            <person name="Utterback T.R."/>
            <person name="Shu C.L."/>
            <person name="Osoegawa K."/>
            <person name="de Jong P.J."/>
            <person name="Hrdy I."/>
            <person name="Horvathova L."/>
            <person name="Zubacova Z."/>
            <person name="Dolezal P."/>
            <person name="Malik S.B."/>
            <person name="Logsdon J.M. Jr."/>
            <person name="Henze K."/>
            <person name="Gupta A."/>
            <person name="Wang C.C."/>
            <person name="Dunne R.L."/>
            <person name="Upcroft J.A."/>
            <person name="Upcroft P."/>
            <person name="White O."/>
            <person name="Salzberg S.L."/>
            <person name="Tang P."/>
            <person name="Chiu C.-H."/>
            <person name="Lee Y.-S."/>
            <person name="Embley T.M."/>
            <person name="Coombs G.H."/>
            <person name="Mottram J.C."/>
            <person name="Tachezy J."/>
            <person name="Fraser-Liggett C.M."/>
            <person name="Johnson P.J."/>
        </authorList>
    </citation>
    <scope>NUCLEOTIDE SEQUENCE [LARGE SCALE GENOMIC DNA]</scope>
    <source>
        <strain evidence="10">G3</strain>
    </source>
</reference>
<dbReference type="InterPro" id="IPR007657">
    <property type="entry name" value="Glycosyltransferase_61"/>
</dbReference>
<evidence type="ECO:0000256" key="1">
    <source>
        <dbReference type="ARBA" id="ARBA00004167"/>
    </source>
</evidence>
<evidence type="ECO:0000256" key="3">
    <source>
        <dbReference type="ARBA" id="ARBA00022679"/>
    </source>
</evidence>
<keyword evidence="3" id="KW-0808">Transferase</keyword>
<dbReference type="PANTHER" id="PTHR20961">
    <property type="entry name" value="GLYCOSYLTRANSFERASE"/>
    <property type="match status" value="1"/>
</dbReference>
<evidence type="ECO:0000313" key="10">
    <source>
        <dbReference type="EMBL" id="EAX94037.1"/>
    </source>
</evidence>
<protein>
    <recommendedName>
        <fullName evidence="9">Glycosyltransferase 61 catalytic domain-containing protein</fullName>
    </recommendedName>
</protein>
<evidence type="ECO:0000256" key="5">
    <source>
        <dbReference type="ARBA" id="ARBA00022989"/>
    </source>
</evidence>
<evidence type="ECO:0000256" key="6">
    <source>
        <dbReference type="ARBA" id="ARBA00023136"/>
    </source>
</evidence>
<dbReference type="PANTHER" id="PTHR20961:SF38">
    <property type="entry name" value="PROTEIN O-LINKED-MANNOSE BETA-1,4-N-ACETYLGLUCOSAMINYLTRANSFERASE 2"/>
    <property type="match status" value="1"/>
</dbReference>
<keyword evidence="11" id="KW-1185">Reference proteome</keyword>
<evidence type="ECO:0000313" key="11">
    <source>
        <dbReference type="Proteomes" id="UP000001542"/>
    </source>
</evidence>
<dbReference type="AlphaFoldDB" id="A2FM35"/>
<feature type="domain" description="Glycosyltransferase 61 catalytic" evidence="9">
    <location>
        <begin position="275"/>
        <end position="380"/>
    </location>
</feature>
<gene>
    <name evidence="10" type="ORF">TVAG_156980</name>
</gene>
<sequence>MHSKAYSAHSNMLILLPSFITIMLINKGELSYFKISGTIKIQSLGKFNFVFPDIQDHSTFEINHISGNATGYLKNFCQFSICNLPLFFQGEQNISIKNKGITVHYFPLTNKICEIDCTPQNTLLHCAIKNLKFINKNNGVVRTPYRIDFNDPLVHHETRYHDVSLFHLQAEVGEPFTNIKPGLFYASHSYCCNNIPWHYLIEGFLTNFRTWKDFINDRKVKLLDLDPSNMQYHIIHRTISDNDKIRTEWGGVYEKVHIGTHEYHYHNMTCHNEYFDFRPFNHSDAMKKAIWSYYNITPIKSKNPNIFIIQRKRDRHISNFDAIVAAIKENFPDANIIFPSFENLPFEKQVSMMTIADVVIGPHGSFFSNMIFQRDNTSIIEIMPYMLERRRWYASLAGATKINYYMYWPKKDPFNGRFNIPSECLHYCVTANRENCQEFSNKMEVMADVGSIVRLTAKAIKAAGFSLPKSIKDYPGPGSIKGPGDDLTPENNYYLDL</sequence>
<comment type="subcellular location">
    <subcellularLocation>
        <location evidence="1">Membrane</location>
        <topology evidence="1">Single-pass membrane protein</topology>
    </subcellularLocation>
</comment>
<dbReference type="VEuPathDB" id="TrichDB:TVAG_156980"/>
<feature type="transmembrane region" description="Helical" evidence="8">
    <location>
        <begin position="6"/>
        <end position="25"/>
    </location>
</feature>
<name>A2FM35_TRIV3</name>
<dbReference type="Pfam" id="PF04577">
    <property type="entry name" value="Glyco_transf_61"/>
    <property type="match status" value="1"/>
</dbReference>
<dbReference type="OrthoDB" id="529273at2759"/>
<evidence type="ECO:0000256" key="7">
    <source>
        <dbReference type="ARBA" id="ARBA00023180"/>
    </source>
</evidence>
<dbReference type="InterPro" id="IPR049625">
    <property type="entry name" value="Glyco_transf_61_cat"/>
</dbReference>
<keyword evidence="4 8" id="KW-0812">Transmembrane</keyword>